<keyword evidence="1" id="KW-0175">Coiled coil</keyword>
<reference evidence="2 3" key="1">
    <citation type="submission" date="2021-03" db="EMBL/GenBank/DDBJ databases">
        <title>Genomic Encyclopedia of Type Strains, Phase IV (KMG-IV): sequencing the most valuable type-strain genomes for metagenomic binning, comparative biology and taxonomic classification.</title>
        <authorList>
            <person name="Goeker M."/>
        </authorList>
    </citation>
    <scope>NUCLEOTIDE SEQUENCE [LARGE SCALE GENOMIC DNA]</scope>
    <source>
        <strain evidence="2 3">DSM 28650</strain>
    </source>
</reference>
<dbReference type="SUPFAM" id="SSF158430">
    <property type="entry name" value="Bacillus cereus metalloprotein-like"/>
    <property type="match status" value="2"/>
</dbReference>
<dbReference type="EMBL" id="JAGGLL010000002">
    <property type="protein sequence ID" value="MBP2020535.1"/>
    <property type="molecule type" value="Genomic_DNA"/>
</dbReference>
<feature type="coiled-coil region" evidence="1">
    <location>
        <begin position="244"/>
        <end position="278"/>
    </location>
</feature>
<dbReference type="Gene3D" id="1.20.1260.120">
    <property type="entry name" value="Protein of unknown function DUF2935"/>
    <property type="match status" value="1"/>
</dbReference>
<dbReference type="InterPro" id="IPR021328">
    <property type="entry name" value="CotB-like"/>
</dbReference>
<gene>
    <name evidence="2" type="ORF">J2Z44_000319</name>
</gene>
<dbReference type="RefSeq" id="WP_021284796.1">
    <property type="nucleotide sequence ID" value="NZ_JAGGLL010000002.1"/>
</dbReference>
<comment type="caution">
    <text evidence="2">The sequence shown here is derived from an EMBL/GenBank/DDBJ whole genome shotgun (WGS) entry which is preliminary data.</text>
</comment>
<keyword evidence="3" id="KW-1185">Reference proteome</keyword>
<proteinExistence type="predicted"/>
<evidence type="ECO:0000256" key="1">
    <source>
        <dbReference type="SAM" id="Coils"/>
    </source>
</evidence>
<evidence type="ECO:0000313" key="3">
    <source>
        <dbReference type="Proteomes" id="UP001519308"/>
    </source>
</evidence>
<sequence length="337" mass="39797">MLVREQQQQIPRRRFVNQSIQLNLFFLRIVKEHLIFVKASLTPKDINYGRQADMLRREVERLLMETVRLSQGVIRPNQLNSGEFVTKYTLDAEKATQFYTGIEIDTNITQMELNLAGNDLPITEDIPPDNIPDDAPFLQNFDEQASAQNIFTLNRRIIPVIREVIAFKQTLIRRVNSCQMFTLAYPHMVEHLLEETEFYLTMLRRLQRMMDIDIDRETVEQESFWNEIMGDHAKFIRGMLDPTEEALINMANEFAERYEQLTEEAENFKKIMNNMDNVTQQSLRTTREFRNFKTQGVEGILGCKVKSIILPLLADHVLREANHYLRILRRLNRPNRY</sequence>
<evidence type="ECO:0000313" key="2">
    <source>
        <dbReference type="EMBL" id="MBP2020535.1"/>
    </source>
</evidence>
<dbReference type="Proteomes" id="UP001519308">
    <property type="component" value="Unassembled WGS sequence"/>
</dbReference>
<dbReference type="Pfam" id="PF11155">
    <property type="entry name" value="DUF2935"/>
    <property type="match status" value="2"/>
</dbReference>
<accession>A0ABS4JZW4</accession>
<organism evidence="2 3">
    <name type="scientific">Clostridium punense</name>
    <dbReference type="NCBI Taxonomy" id="1054297"/>
    <lineage>
        <taxon>Bacteria</taxon>
        <taxon>Bacillati</taxon>
        <taxon>Bacillota</taxon>
        <taxon>Clostridia</taxon>
        <taxon>Eubacteriales</taxon>
        <taxon>Clostridiaceae</taxon>
        <taxon>Clostridium</taxon>
    </lineage>
</organism>
<evidence type="ECO:0008006" key="4">
    <source>
        <dbReference type="Google" id="ProtNLM"/>
    </source>
</evidence>
<name>A0ABS4JZW4_9CLOT</name>
<protein>
    <recommendedName>
        <fullName evidence="4">DUF2935 domain-containing protein</fullName>
    </recommendedName>
</protein>